<dbReference type="Gene3D" id="1.10.10.10">
    <property type="entry name" value="Winged helix-like DNA-binding domain superfamily/Winged helix DNA-binding domain"/>
    <property type="match status" value="1"/>
</dbReference>
<dbReference type="Pfam" id="PF04542">
    <property type="entry name" value="Sigma70_r2"/>
    <property type="match status" value="1"/>
</dbReference>
<feature type="domain" description="RNA polymerase sigma factor 70 region 4 type 2" evidence="3">
    <location>
        <begin position="116"/>
        <end position="163"/>
    </location>
</feature>
<dbReference type="SUPFAM" id="SSF88659">
    <property type="entry name" value="Sigma3 and sigma4 domains of RNA polymerase sigma factors"/>
    <property type="match status" value="1"/>
</dbReference>
<gene>
    <name evidence="4" type="ORF">J2W36_001719</name>
</gene>
<dbReference type="Pfam" id="PF04773">
    <property type="entry name" value="FecR"/>
    <property type="match status" value="1"/>
</dbReference>
<sequence>MNPSTPSTGVLLSAFEQHYAELVRYIARRTGSMEEARGLAHDTWLRIAERQADQDVALADPRAYLFTISHNVAMNHLRRGNWLQGYLAECGAIDGAAPAQAPDVAESAMYRQAVARVEAALGSLPARVRDNYLAHGLHGEKQVDIAERLGLSIDTVKRDIAQATRCIEDALHAWRHTQNANRGGGAAIAGRTGRRKSLAALLGVFAVGVSGTAVWQHLQREALRYQTTLATLRGRLLQRSLPDGSEVTLDAQSRLEVDYTATRRLTRLREGAAFFSVQRDEARPFVVQALGVEVAVLGTRFGVEIDGGRGVVVQVESGRVQVDADGRRAELGAGQSLRIAGGERVLTTVAHPAAWRQGELAFDAVPLADALGRMARYSQTELRVAPAAARLPISGKVRVAEAQSWLASLPSVLPVRVDRQQDGSIDIVRR</sequence>
<evidence type="ECO:0000313" key="5">
    <source>
        <dbReference type="Proteomes" id="UP001226867"/>
    </source>
</evidence>
<dbReference type="InterPro" id="IPR013249">
    <property type="entry name" value="RNA_pol_sigma70_r4_t2"/>
</dbReference>
<name>A0ABT9S534_9BURK</name>
<dbReference type="InterPro" id="IPR006860">
    <property type="entry name" value="FecR"/>
</dbReference>
<proteinExistence type="predicted"/>
<feature type="domain" description="FecR protein" evidence="2">
    <location>
        <begin position="228"/>
        <end position="321"/>
    </location>
</feature>
<organism evidence="4 5">
    <name type="scientific">Variovorax ginsengisoli</name>
    <dbReference type="NCBI Taxonomy" id="363844"/>
    <lineage>
        <taxon>Bacteria</taxon>
        <taxon>Pseudomonadati</taxon>
        <taxon>Pseudomonadota</taxon>
        <taxon>Betaproteobacteria</taxon>
        <taxon>Burkholderiales</taxon>
        <taxon>Comamonadaceae</taxon>
        <taxon>Variovorax</taxon>
    </lineage>
</organism>
<dbReference type="InterPro" id="IPR036388">
    <property type="entry name" value="WH-like_DNA-bd_sf"/>
</dbReference>
<dbReference type="Proteomes" id="UP001226867">
    <property type="component" value="Unassembled WGS sequence"/>
</dbReference>
<dbReference type="SUPFAM" id="SSF88946">
    <property type="entry name" value="Sigma2 domain of RNA polymerase sigma factors"/>
    <property type="match status" value="1"/>
</dbReference>
<dbReference type="PANTHER" id="PTHR30273">
    <property type="entry name" value="PERIPLASMIC SIGNAL SENSOR AND SIGMA FACTOR ACTIVATOR FECR-RELATED"/>
    <property type="match status" value="1"/>
</dbReference>
<accession>A0ABT9S534</accession>
<dbReference type="Pfam" id="PF08281">
    <property type="entry name" value="Sigma70_r4_2"/>
    <property type="match status" value="1"/>
</dbReference>
<evidence type="ECO:0000259" key="2">
    <source>
        <dbReference type="Pfam" id="PF04773"/>
    </source>
</evidence>
<feature type="domain" description="RNA polymerase sigma-70 region 2" evidence="1">
    <location>
        <begin position="15"/>
        <end position="82"/>
    </location>
</feature>
<evidence type="ECO:0000259" key="3">
    <source>
        <dbReference type="Pfam" id="PF08281"/>
    </source>
</evidence>
<dbReference type="InterPro" id="IPR007627">
    <property type="entry name" value="RNA_pol_sigma70_r2"/>
</dbReference>
<dbReference type="NCBIfam" id="TIGR02937">
    <property type="entry name" value="sigma70-ECF"/>
    <property type="match status" value="1"/>
</dbReference>
<dbReference type="InterPro" id="IPR014284">
    <property type="entry name" value="RNA_pol_sigma-70_dom"/>
</dbReference>
<dbReference type="InterPro" id="IPR013325">
    <property type="entry name" value="RNA_pol_sigma_r2"/>
</dbReference>
<dbReference type="PANTHER" id="PTHR30273:SF2">
    <property type="entry name" value="PROTEIN FECR"/>
    <property type="match status" value="1"/>
</dbReference>
<dbReference type="InterPro" id="IPR013324">
    <property type="entry name" value="RNA_pol_sigma_r3/r4-like"/>
</dbReference>
<evidence type="ECO:0000259" key="1">
    <source>
        <dbReference type="Pfam" id="PF04542"/>
    </source>
</evidence>
<dbReference type="EMBL" id="JAUSRO010000005">
    <property type="protein sequence ID" value="MDP9899468.1"/>
    <property type="molecule type" value="Genomic_DNA"/>
</dbReference>
<comment type="caution">
    <text evidence="4">The sequence shown here is derived from an EMBL/GenBank/DDBJ whole genome shotgun (WGS) entry which is preliminary data.</text>
</comment>
<dbReference type="RefSeq" id="WP_307689291.1">
    <property type="nucleotide sequence ID" value="NZ_JAUSRO010000005.1"/>
</dbReference>
<evidence type="ECO:0000313" key="4">
    <source>
        <dbReference type="EMBL" id="MDP9899468.1"/>
    </source>
</evidence>
<protein>
    <submittedName>
        <fullName evidence="4">RNA polymerase sigma factor (Sigma-70 family)</fullName>
    </submittedName>
</protein>
<dbReference type="Gene3D" id="1.10.1740.10">
    <property type="match status" value="1"/>
</dbReference>
<dbReference type="Gene3D" id="2.60.120.1440">
    <property type="match status" value="1"/>
</dbReference>
<keyword evidence="5" id="KW-1185">Reference proteome</keyword>
<dbReference type="InterPro" id="IPR012373">
    <property type="entry name" value="Ferrdict_sens_TM"/>
</dbReference>
<reference evidence="4 5" key="1">
    <citation type="submission" date="2023-07" db="EMBL/GenBank/DDBJ databases">
        <title>Sorghum-associated microbial communities from plants grown in Nebraska, USA.</title>
        <authorList>
            <person name="Schachtman D."/>
        </authorList>
    </citation>
    <scope>NUCLEOTIDE SEQUENCE [LARGE SCALE GENOMIC DNA]</scope>
    <source>
        <strain evidence="4 5">DS1607</strain>
    </source>
</reference>